<feature type="compositionally biased region" description="Polar residues" evidence="1">
    <location>
        <begin position="1"/>
        <end position="13"/>
    </location>
</feature>
<dbReference type="EMBL" id="CP070506">
    <property type="protein sequence ID" value="QSB39147.1"/>
    <property type="molecule type" value="Genomic_DNA"/>
</dbReference>
<name>A0ABX7JXT0_9PSED</name>
<reference evidence="2 3" key="1">
    <citation type="submission" date="2021-02" db="EMBL/GenBank/DDBJ databases">
        <title>Genomic and phenotypic characterization of Pseudomonas hygromyciniae, a novel bacterial species discovered from a commercially purchased antibiotic vial.</title>
        <authorList>
            <person name="Turner T.L."/>
            <person name="Mitra S.D."/>
            <person name="Kochan T.J."/>
            <person name="Pincus N.B."/>
            <person name="Lebrun-Corbin M."/>
            <person name="Cheung B."/>
            <person name="Gatesy S.W."/>
            <person name="Afzal T."/>
            <person name="Ozer E.A."/>
            <person name="Hauser A.R."/>
        </authorList>
    </citation>
    <scope>NUCLEOTIDE SEQUENCE [LARGE SCALE GENOMIC DNA]</scope>
    <source>
        <strain evidence="2 3">SDM007</strain>
    </source>
</reference>
<dbReference type="RefSeq" id="WP_205518919.1">
    <property type="nucleotide sequence ID" value="NZ_CP070506.1"/>
</dbReference>
<dbReference type="Proteomes" id="UP000663249">
    <property type="component" value="Chromosome"/>
</dbReference>
<protein>
    <submittedName>
        <fullName evidence="2">Uncharacterized protein</fullName>
    </submittedName>
</protein>
<organism evidence="2 3">
    <name type="scientific">Pseudomonas hygromyciniae</name>
    <dbReference type="NCBI Taxonomy" id="2812000"/>
    <lineage>
        <taxon>Bacteria</taxon>
        <taxon>Pseudomonadati</taxon>
        <taxon>Pseudomonadota</taxon>
        <taxon>Gammaproteobacteria</taxon>
        <taxon>Pseudomonadales</taxon>
        <taxon>Pseudomonadaceae</taxon>
        <taxon>Pseudomonas</taxon>
    </lineage>
</organism>
<keyword evidence="3" id="KW-1185">Reference proteome</keyword>
<sequence length="74" mass="7797">MTAYNNQSGTTSDRGGYLSLSLPLGDGSFNHSTSMNSTNTTHNASYSSRVNDKTNYQIGAGSSRTGQSVNGFQP</sequence>
<feature type="compositionally biased region" description="Low complexity" evidence="1">
    <location>
        <begin position="28"/>
        <end position="43"/>
    </location>
</feature>
<evidence type="ECO:0000256" key="1">
    <source>
        <dbReference type="SAM" id="MobiDB-lite"/>
    </source>
</evidence>
<feature type="region of interest" description="Disordered" evidence="1">
    <location>
        <begin position="55"/>
        <end position="74"/>
    </location>
</feature>
<feature type="region of interest" description="Disordered" evidence="1">
    <location>
        <begin position="1"/>
        <end position="49"/>
    </location>
</feature>
<accession>A0ABX7JXT0</accession>
<gene>
    <name evidence="2" type="ORF">JTY93_23445</name>
</gene>
<evidence type="ECO:0000313" key="3">
    <source>
        <dbReference type="Proteomes" id="UP000663249"/>
    </source>
</evidence>
<evidence type="ECO:0000313" key="2">
    <source>
        <dbReference type="EMBL" id="QSB39147.1"/>
    </source>
</evidence>
<proteinExistence type="predicted"/>